<dbReference type="InterPro" id="IPR027417">
    <property type="entry name" value="P-loop_NTPase"/>
</dbReference>
<evidence type="ECO:0000256" key="1">
    <source>
        <dbReference type="ARBA" id="ARBA00023015"/>
    </source>
</evidence>
<dbReference type="PRINTS" id="PR00038">
    <property type="entry name" value="HTHLUXR"/>
</dbReference>
<dbReference type="RefSeq" id="WP_116225797.1">
    <property type="nucleotide sequence ID" value="NZ_AP018437.1"/>
</dbReference>
<dbReference type="SMART" id="SM00028">
    <property type="entry name" value="TPR"/>
    <property type="match status" value="4"/>
</dbReference>
<keyword evidence="2" id="KW-0238">DNA-binding</keyword>
<dbReference type="SMART" id="SM00421">
    <property type="entry name" value="HTH_LUXR"/>
    <property type="match status" value="1"/>
</dbReference>
<evidence type="ECO:0000256" key="3">
    <source>
        <dbReference type="ARBA" id="ARBA00023163"/>
    </source>
</evidence>
<evidence type="ECO:0000256" key="2">
    <source>
        <dbReference type="ARBA" id="ARBA00023125"/>
    </source>
</evidence>
<dbReference type="GO" id="GO:0003677">
    <property type="term" value="F:DNA binding"/>
    <property type="evidence" value="ECO:0007669"/>
    <property type="project" value="UniProtKB-KW"/>
</dbReference>
<dbReference type="InterPro" id="IPR041617">
    <property type="entry name" value="TPR_MalT"/>
</dbReference>
<reference evidence="6 7" key="1">
    <citation type="submission" date="2018-08" db="EMBL/GenBank/DDBJ databases">
        <title>Genomic Encyclopedia of Type Strains, Phase IV (KMG-IV): sequencing the most valuable type-strain genomes for metagenomic binning, comparative biology and taxonomic classification.</title>
        <authorList>
            <person name="Goeker M."/>
        </authorList>
    </citation>
    <scope>NUCLEOTIDE SEQUENCE [LARGE SCALE GENOMIC DNA]</scope>
    <source>
        <strain evidence="6 7">DSM 23923</strain>
    </source>
</reference>
<dbReference type="GO" id="GO:0006355">
    <property type="term" value="P:regulation of DNA-templated transcription"/>
    <property type="evidence" value="ECO:0007669"/>
    <property type="project" value="InterPro"/>
</dbReference>
<accession>A0A347ZQJ2</accession>
<dbReference type="Gene3D" id="1.25.40.10">
    <property type="entry name" value="Tetratricopeptide repeat domain"/>
    <property type="match status" value="1"/>
</dbReference>
<dbReference type="Pfam" id="PF25873">
    <property type="entry name" value="WHD_MalT"/>
    <property type="match status" value="1"/>
</dbReference>
<dbReference type="SUPFAM" id="SSF48452">
    <property type="entry name" value="TPR-like"/>
    <property type="match status" value="2"/>
</dbReference>
<dbReference type="CDD" id="cd06170">
    <property type="entry name" value="LuxR_C_like"/>
    <property type="match status" value="1"/>
</dbReference>
<dbReference type="PANTHER" id="PTHR44688:SF25">
    <property type="entry name" value="HTH LUXR-TYPE DOMAIN-CONTAINING PROTEIN"/>
    <property type="match status" value="1"/>
</dbReference>
<dbReference type="PROSITE" id="PS50043">
    <property type="entry name" value="HTH_LUXR_2"/>
    <property type="match status" value="1"/>
</dbReference>
<dbReference type="Gene3D" id="1.10.10.10">
    <property type="entry name" value="Winged helix-like DNA-binding domain superfamily/Winged helix DNA-binding domain"/>
    <property type="match status" value="1"/>
</dbReference>
<dbReference type="InterPro" id="IPR059106">
    <property type="entry name" value="WHD_MalT"/>
</dbReference>
<dbReference type="SUPFAM" id="SSF46894">
    <property type="entry name" value="C-terminal effector domain of the bipartite response regulators"/>
    <property type="match status" value="1"/>
</dbReference>
<dbReference type="InterPro" id="IPR016032">
    <property type="entry name" value="Sig_transdc_resp-reg_C-effctor"/>
</dbReference>
<evidence type="ECO:0000313" key="6">
    <source>
        <dbReference type="EMBL" id="REG06094.1"/>
    </source>
</evidence>
<dbReference type="EMBL" id="QUMS01000004">
    <property type="protein sequence ID" value="REG06094.1"/>
    <property type="molecule type" value="Genomic_DNA"/>
</dbReference>
<dbReference type="InterPro" id="IPR019734">
    <property type="entry name" value="TPR_rpt"/>
</dbReference>
<dbReference type="Gene3D" id="3.40.50.300">
    <property type="entry name" value="P-loop containing nucleotide triphosphate hydrolases"/>
    <property type="match status" value="1"/>
</dbReference>
<sequence>MTIQADEIVKRIEPQKNEKPDPSIGLVNQPLIKTKSLIPPLRDGFVSRPHLFEKLEQGTQRALTLISAPAGYGKTTLLSEWITTRKKKGGSPPLTVCWLSLDPGDNDPIRFLSYLTATLDKVNPEATEETRSLLQSSQSFNPQIPISVLINNLQEIPHSVSLILDDYQFINNQTIHNGITFLLEHIPPNVHLVIATRSDPPLPVARLRSRDQLVELRANDLRFSTIETTTFLKTIFNLSLTPEQISNLEKRTEGWIAGLQMAAISMQGRADISQFIDAFSGSHRFIMDYLTEEALNRQPNKIKEFLLYTSTLERLSGPLCDYVLTEKSDNETNTPPSINDLSFTQGESQNLLNELERSNLFIIPTDEARVWYRYHHLFADILRTRLKQTSPESIPILHKRASEWFEKNGWVEESIEHSLIARDWDNASRLIDVHIYRYLENGQMTTVMKWIEGFPKEIIYRYPKLCVKVAEVYAQSGLIDQIDPLLDRAEESISVVENHPGDTESALTKNLSREDITMIRAMSMILRGLKSVCTGDPNHALGLVHQALTDIPEMESEELAVLFWVEGWAYRSLGNLDRALASLTKGTEFALKTKRLFRDIWTDLAVVTRLAGKLPQAVEIFNNSLQIAVERGIQNQGNLSRDESFLSLIYLEQNNLNSATTHANQAIAYTQWWPSHNILAITYTNLAMILLARNDLDGSLLALQKADQERKNRIMTPFVHGVVDIAWVRIWLKRGEWVLLDNWSSELYLKFQNKLENQALIDEYLESQLIMLVRVWIEKTRTDKKSERNEKCLNLLARLEINSKAAGRINSLVEILLLIGYIRFSQGELDEAIDCLDKCLSMAEPGGYMRIFLDTGEPLRAFLSAYLQESNPVHKPFVLKILKEFDESSFIGKSQSELQNLITSREREVLLLIAKGYSNKQIAEELVLSEGTVKFHVHNLLEKLQADNRTRIIVRAKDLNLIQY</sequence>
<dbReference type="PROSITE" id="PS50005">
    <property type="entry name" value="TPR"/>
    <property type="match status" value="1"/>
</dbReference>
<protein>
    <submittedName>
        <fullName evidence="6">LuxR family maltose regulon positive regulatory protein</fullName>
    </submittedName>
</protein>
<keyword evidence="3" id="KW-0804">Transcription</keyword>
<feature type="repeat" description="TPR" evidence="4">
    <location>
        <begin position="813"/>
        <end position="846"/>
    </location>
</feature>
<keyword evidence="7" id="KW-1185">Reference proteome</keyword>
<dbReference type="SUPFAM" id="SSF52540">
    <property type="entry name" value="P-loop containing nucleoside triphosphate hydrolases"/>
    <property type="match status" value="1"/>
</dbReference>
<dbReference type="Proteomes" id="UP000256388">
    <property type="component" value="Unassembled WGS sequence"/>
</dbReference>
<gene>
    <name evidence="6" type="ORF">DFR64_2522</name>
</gene>
<evidence type="ECO:0000259" key="5">
    <source>
        <dbReference type="PROSITE" id="PS50043"/>
    </source>
</evidence>
<keyword evidence="1" id="KW-0805">Transcription regulation</keyword>
<dbReference type="PROSITE" id="PS00622">
    <property type="entry name" value="HTH_LUXR_1"/>
    <property type="match status" value="1"/>
</dbReference>
<dbReference type="AlphaFoldDB" id="A0A347ZQJ2"/>
<dbReference type="InterPro" id="IPR011990">
    <property type="entry name" value="TPR-like_helical_dom_sf"/>
</dbReference>
<evidence type="ECO:0000256" key="4">
    <source>
        <dbReference type="PROSITE-ProRule" id="PRU00339"/>
    </source>
</evidence>
<feature type="domain" description="HTH luxR-type" evidence="5">
    <location>
        <begin position="895"/>
        <end position="960"/>
    </location>
</feature>
<evidence type="ECO:0000313" key="7">
    <source>
        <dbReference type="Proteomes" id="UP000256388"/>
    </source>
</evidence>
<dbReference type="InterPro" id="IPR036388">
    <property type="entry name" value="WH-like_DNA-bd_sf"/>
</dbReference>
<dbReference type="OrthoDB" id="1137593at2"/>
<name>A0A347ZQJ2_9CHLR</name>
<dbReference type="Pfam" id="PF00196">
    <property type="entry name" value="GerE"/>
    <property type="match status" value="1"/>
</dbReference>
<dbReference type="Pfam" id="PF17874">
    <property type="entry name" value="TPR_MalT"/>
    <property type="match status" value="1"/>
</dbReference>
<organism evidence="6 7">
    <name type="scientific">Pelolinea submarina</name>
    <dbReference type="NCBI Taxonomy" id="913107"/>
    <lineage>
        <taxon>Bacteria</taxon>
        <taxon>Bacillati</taxon>
        <taxon>Chloroflexota</taxon>
        <taxon>Anaerolineae</taxon>
        <taxon>Anaerolineales</taxon>
        <taxon>Anaerolineaceae</taxon>
        <taxon>Pelolinea</taxon>
    </lineage>
</organism>
<comment type="caution">
    <text evidence="6">The sequence shown here is derived from an EMBL/GenBank/DDBJ whole genome shotgun (WGS) entry which is preliminary data.</text>
</comment>
<keyword evidence="4" id="KW-0802">TPR repeat</keyword>
<dbReference type="PANTHER" id="PTHR44688">
    <property type="entry name" value="DNA-BINDING TRANSCRIPTIONAL ACTIVATOR DEVR_DOSR"/>
    <property type="match status" value="1"/>
</dbReference>
<dbReference type="InterPro" id="IPR000792">
    <property type="entry name" value="Tscrpt_reg_LuxR_C"/>
</dbReference>
<proteinExistence type="predicted"/>